<dbReference type="RefSeq" id="WP_169467240.1">
    <property type="nucleotide sequence ID" value="NZ_JABBGG010000008.1"/>
</dbReference>
<evidence type="ECO:0000313" key="2">
    <source>
        <dbReference type="EMBL" id="NML62345.1"/>
    </source>
</evidence>
<dbReference type="InterPro" id="IPR006597">
    <property type="entry name" value="Sel1-like"/>
</dbReference>
<dbReference type="AlphaFoldDB" id="A0A848HLU3"/>
<gene>
    <name evidence="2" type="ORF">HHL21_14930</name>
</gene>
<comment type="caution">
    <text evidence="2">The sequence shown here is derived from an EMBL/GenBank/DDBJ whole genome shotgun (WGS) entry which is preliminary data.</text>
</comment>
<dbReference type="SUPFAM" id="SSF81901">
    <property type="entry name" value="HCP-like"/>
    <property type="match status" value="1"/>
</dbReference>
<evidence type="ECO:0000313" key="3">
    <source>
        <dbReference type="Proteomes" id="UP000583752"/>
    </source>
</evidence>
<name>A0A848HLU3_9BURK</name>
<proteinExistence type="predicted"/>
<feature type="chain" id="PRO_5032592220" evidence="1">
    <location>
        <begin position="19"/>
        <end position="235"/>
    </location>
</feature>
<dbReference type="InterPro" id="IPR011990">
    <property type="entry name" value="TPR-like_helical_dom_sf"/>
</dbReference>
<organism evidence="2 3">
    <name type="scientific">Massilia polaris</name>
    <dbReference type="NCBI Taxonomy" id="2728846"/>
    <lineage>
        <taxon>Bacteria</taxon>
        <taxon>Pseudomonadati</taxon>
        <taxon>Pseudomonadota</taxon>
        <taxon>Betaproteobacteria</taxon>
        <taxon>Burkholderiales</taxon>
        <taxon>Oxalobacteraceae</taxon>
        <taxon>Telluria group</taxon>
        <taxon>Massilia</taxon>
    </lineage>
</organism>
<evidence type="ECO:0000256" key="1">
    <source>
        <dbReference type="SAM" id="SignalP"/>
    </source>
</evidence>
<dbReference type="Gene3D" id="1.25.40.10">
    <property type="entry name" value="Tetratricopeptide repeat domain"/>
    <property type="match status" value="1"/>
</dbReference>
<keyword evidence="1" id="KW-0732">Signal</keyword>
<reference evidence="2 3" key="1">
    <citation type="submission" date="2020-04" db="EMBL/GenBank/DDBJ databases">
        <title>Massilia sp. RP-1-19 isolated from soil.</title>
        <authorList>
            <person name="Dahal R.H."/>
        </authorList>
    </citation>
    <scope>NUCLEOTIDE SEQUENCE [LARGE SCALE GENOMIC DNA]</scope>
    <source>
        <strain evidence="2 3">RP-1-19</strain>
    </source>
</reference>
<dbReference type="Proteomes" id="UP000583752">
    <property type="component" value="Unassembled WGS sequence"/>
</dbReference>
<sequence length="235" mass="26177">MKKYLFVLSLLVCGAAYADPIADANALFAKKSYPQAIQAYTKLANAGNAEAQLHLGEMHLYGEAGAVDLEKAETWFRKSAAKGNKTAIAALEMMKRRETRRADIEYWTSKYDGTELKSGKFRCSAPRIPALSKQNDEIDVVGARMAAWQECYNGFVQNLNDSSPLTKLIPKDIADLLTRDENEQAAKHLAQVQVNLAEEARVSSKMVLADFAVWRDATDKYVTEHNQMVKSAKPR</sequence>
<keyword evidence="3" id="KW-1185">Reference proteome</keyword>
<feature type="signal peptide" evidence="1">
    <location>
        <begin position="1"/>
        <end position="18"/>
    </location>
</feature>
<dbReference type="EMBL" id="JABBGG010000008">
    <property type="protein sequence ID" value="NML62345.1"/>
    <property type="molecule type" value="Genomic_DNA"/>
</dbReference>
<accession>A0A848HLU3</accession>
<protein>
    <submittedName>
        <fullName evidence="2">Sel1 repeat family protein</fullName>
    </submittedName>
</protein>
<dbReference type="SMART" id="SM00671">
    <property type="entry name" value="SEL1"/>
    <property type="match status" value="1"/>
</dbReference>